<dbReference type="PANTHER" id="PTHR43884">
    <property type="entry name" value="ACYL-COA DEHYDROGENASE"/>
    <property type="match status" value="1"/>
</dbReference>
<comment type="subunit">
    <text evidence="3">Homotetramer.</text>
</comment>
<keyword evidence="5" id="KW-0274">FAD</keyword>
<dbReference type="InterPro" id="IPR046373">
    <property type="entry name" value="Acyl-CoA_Oxase/DH_mid-dom_sf"/>
</dbReference>
<dbReference type="EMBL" id="AP024488">
    <property type="protein sequence ID" value="BCS98917.1"/>
    <property type="molecule type" value="Genomic_DNA"/>
</dbReference>
<feature type="domain" description="Acyl-CoA dehydrogenase/oxidase C-terminal" evidence="6">
    <location>
        <begin position="233"/>
        <end position="358"/>
    </location>
</feature>
<accession>A0ABM7PPB9</accession>
<evidence type="ECO:0000256" key="3">
    <source>
        <dbReference type="ARBA" id="ARBA00011881"/>
    </source>
</evidence>
<evidence type="ECO:0000256" key="5">
    <source>
        <dbReference type="ARBA" id="ARBA00022827"/>
    </source>
</evidence>
<dbReference type="Proteomes" id="UP001320148">
    <property type="component" value="Chromosome"/>
</dbReference>
<evidence type="ECO:0000256" key="1">
    <source>
        <dbReference type="ARBA" id="ARBA00001974"/>
    </source>
</evidence>
<dbReference type="RefSeq" id="WP_236890276.1">
    <property type="nucleotide sequence ID" value="NZ_AP024488.1"/>
</dbReference>
<dbReference type="Gene3D" id="2.40.110.10">
    <property type="entry name" value="Butyryl-CoA Dehydrogenase, subunit A, domain 2"/>
    <property type="match status" value="1"/>
</dbReference>
<dbReference type="InterPro" id="IPR037069">
    <property type="entry name" value="AcylCoA_DH/ox_N_sf"/>
</dbReference>
<dbReference type="InterPro" id="IPR006089">
    <property type="entry name" value="Acyl-CoA_DH_CS"/>
</dbReference>
<comment type="similarity">
    <text evidence="2">Belongs to the acyl-CoA dehydrogenase family.</text>
</comment>
<evidence type="ECO:0000259" key="7">
    <source>
        <dbReference type="Pfam" id="PF02771"/>
    </source>
</evidence>
<sequence>MERQLKMVKETARDFARRRLVGQRESMDRYPDEPYPMGALDIAWEMDLFHMALPESCGGLGLGLPTLACALEALSEADAGIAAVVFADTLAATILQEAGETALLQQRAESAKGVGEWLMAVPLYDHPRESENGPVAERDGDTWRLTGTVKSLSPCPLAASALVMGRSPYGLGWFSLALDGEGVTLSDPVVNMGLNTCPVADLTLARAPARMVGGEPVAGPLFERAACQLEPLAAAMALGIMKGAFEDAWDYAKNRHQGGRAIVAWSEVTRILSEMALKVETSSMLLEQALRALASRPERWEAQVGAASLHIRQSACDLSSDAVQILGGVGYMKDFAQEKRFRDAHQVRSLLGSAAISTLTFIHRFKAERKRS</sequence>
<name>A0ABM7PPB9_9BACT</name>
<dbReference type="InterPro" id="IPR009075">
    <property type="entry name" value="AcylCo_DH/oxidase_C"/>
</dbReference>
<evidence type="ECO:0000313" key="9">
    <source>
        <dbReference type="Proteomes" id="UP001320148"/>
    </source>
</evidence>
<evidence type="ECO:0000259" key="6">
    <source>
        <dbReference type="Pfam" id="PF00441"/>
    </source>
</evidence>
<feature type="domain" description="Acyl-CoA dehydrogenase/oxidase N-terminal" evidence="7">
    <location>
        <begin position="5"/>
        <end position="102"/>
    </location>
</feature>
<dbReference type="InterPro" id="IPR013786">
    <property type="entry name" value="AcylCoA_DH/ox_N"/>
</dbReference>
<gene>
    <name evidence="8" type="ORF">DSLASN_45490</name>
</gene>
<keyword evidence="9" id="KW-1185">Reference proteome</keyword>
<evidence type="ECO:0000256" key="2">
    <source>
        <dbReference type="ARBA" id="ARBA00009347"/>
    </source>
</evidence>
<reference evidence="8 9" key="1">
    <citation type="submission" date="2021-02" db="EMBL/GenBank/DDBJ databases">
        <title>Complete genome of Desulfoluna sp. strain ASN36.</title>
        <authorList>
            <person name="Takahashi A."/>
            <person name="Kojima H."/>
            <person name="Fukui M."/>
        </authorList>
    </citation>
    <scope>NUCLEOTIDE SEQUENCE [LARGE SCALE GENOMIC DNA]</scope>
    <source>
        <strain evidence="8 9">ASN36</strain>
    </source>
</reference>
<dbReference type="Pfam" id="PF02771">
    <property type="entry name" value="Acyl-CoA_dh_N"/>
    <property type="match status" value="1"/>
</dbReference>
<dbReference type="InterPro" id="IPR009100">
    <property type="entry name" value="AcylCoA_DH/oxidase_NM_dom_sf"/>
</dbReference>
<proteinExistence type="inferred from homology"/>
<comment type="cofactor">
    <cofactor evidence="1">
        <name>FAD</name>
        <dbReference type="ChEBI" id="CHEBI:57692"/>
    </cofactor>
</comment>
<dbReference type="InterPro" id="IPR036250">
    <property type="entry name" value="AcylCo_DH-like_C"/>
</dbReference>
<dbReference type="SUPFAM" id="SSF47203">
    <property type="entry name" value="Acyl-CoA dehydrogenase C-terminal domain-like"/>
    <property type="match status" value="1"/>
</dbReference>
<organism evidence="8 9">
    <name type="scientific">Desulfoluna limicola</name>
    <dbReference type="NCBI Taxonomy" id="2810562"/>
    <lineage>
        <taxon>Bacteria</taxon>
        <taxon>Pseudomonadati</taxon>
        <taxon>Thermodesulfobacteriota</taxon>
        <taxon>Desulfobacteria</taxon>
        <taxon>Desulfobacterales</taxon>
        <taxon>Desulfolunaceae</taxon>
        <taxon>Desulfoluna</taxon>
    </lineage>
</organism>
<evidence type="ECO:0000256" key="4">
    <source>
        <dbReference type="ARBA" id="ARBA00022630"/>
    </source>
</evidence>
<dbReference type="SUPFAM" id="SSF56645">
    <property type="entry name" value="Acyl-CoA dehydrogenase NM domain-like"/>
    <property type="match status" value="1"/>
</dbReference>
<keyword evidence="4" id="KW-0285">Flavoprotein</keyword>
<dbReference type="Gene3D" id="1.10.540.10">
    <property type="entry name" value="Acyl-CoA dehydrogenase/oxidase, N-terminal domain"/>
    <property type="match status" value="1"/>
</dbReference>
<dbReference type="Pfam" id="PF00441">
    <property type="entry name" value="Acyl-CoA_dh_1"/>
    <property type="match status" value="1"/>
</dbReference>
<dbReference type="Gene3D" id="1.20.140.10">
    <property type="entry name" value="Butyryl-CoA Dehydrogenase, subunit A, domain 3"/>
    <property type="match status" value="1"/>
</dbReference>
<dbReference type="PANTHER" id="PTHR43884:SF12">
    <property type="entry name" value="ISOVALERYL-COA DEHYDROGENASE, MITOCHONDRIAL-RELATED"/>
    <property type="match status" value="1"/>
</dbReference>
<dbReference type="PROSITE" id="PS00073">
    <property type="entry name" value="ACYL_COA_DH_2"/>
    <property type="match status" value="1"/>
</dbReference>
<protein>
    <submittedName>
        <fullName evidence="8">Acyl-CoA dehydrogenase</fullName>
    </submittedName>
</protein>
<evidence type="ECO:0000313" key="8">
    <source>
        <dbReference type="EMBL" id="BCS98917.1"/>
    </source>
</evidence>